<dbReference type="InterPro" id="IPR051164">
    <property type="entry name" value="NmrA-like_oxidored"/>
</dbReference>
<evidence type="ECO:0000256" key="1">
    <source>
        <dbReference type="ARBA" id="ARBA00006328"/>
    </source>
</evidence>
<evidence type="ECO:0000256" key="2">
    <source>
        <dbReference type="ARBA" id="ARBA00022857"/>
    </source>
</evidence>
<dbReference type="GO" id="GO:0005634">
    <property type="term" value="C:nucleus"/>
    <property type="evidence" value="ECO:0007669"/>
    <property type="project" value="TreeGrafter"/>
</dbReference>
<comment type="caution">
    <text evidence="4">The sequence shown here is derived from an EMBL/GenBank/DDBJ whole genome shotgun (WGS) entry which is preliminary data.</text>
</comment>
<dbReference type="OrthoDB" id="300709at2759"/>
<reference evidence="5" key="1">
    <citation type="journal article" date="2020" name="Stud. Mycol.">
        <title>101 Dothideomycetes genomes: A test case for predicting lifestyles and emergence of pathogens.</title>
        <authorList>
            <person name="Haridas S."/>
            <person name="Albert R."/>
            <person name="Binder M."/>
            <person name="Bloem J."/>
            <person name="LaButti K."/>
            <person name="Salamov A."/>
            <person name="Andreopoulos B."/>
            <person name="Baker S."/>
            <person name="Barry K."/>
            <person name="Bills G."/>
            <person name="Bluhm B."/>
            <person name="Cannon C."/>
            <person name="Castanera R."/>
            <person name="Culley D."/>
            <person name="Daum C."/>
            <person name="Ezra D."/>
            <person name="Gonzalez J."/>
            <person name="Henrissat B."/>
            <person name="Kuo A."/>
            <person name="Liang C."/>
            <person name="Lipzen A."/>
            <person name="Lutzoni F."/>
            <person name="Magnuson J."/>
            <person name="Mondo S."/>
            <person name="Nolan M."/>
            <person name="Ohm R."/>
            <person name="Pangilinan J."/>
            <person name="Park H.-J."/>
            <person name="Ramirez L."/>
            <person name="Alfaro M."/>
            <person name="Sun H."/>
            <person name="Tritt A."/>
            <person name="Yoshinaga Y."/>
            <person name="Zwiers L.-H."/>
            <person name="Turgeon B."/>
            <person name="Goodwin S."/>
            <person name="Spatafora J."/>
            <person name="Crous P."/>
            <person name="Grigoriev I."/>
        </authorList>
    </citation>
    <scope>NUCLEOTIDE SEQUENCE [LARGE SCALE GENOMIC DNA]</scope>
    <source>
        <strain evidence="5">CBS 304.66</strain>
    </source>
</reference>
<dbReference type="InterPro" id="IPR036291">
    <property type="entry name" value="NAD(P)-bd_dom_sf"/>
</dbReference>
<evidence type="ECO:0000259" key="3">
    <source>
        <dbReference type="Pfam" id="PF05368"/>
    </source>
</evidence>
<dbReference type="Proteomes" id="UP000800093">
    <property type="component" value="Unassembled WGS sequence"/>
</dbReference>
<evidence type="ECO:0000313" key="4">
    <source>
        <dbReference type="EMBL" id="KAF2263063.1"/>
    </source>
</evidence>
<dbReference type="Pfam" id="PF05368">
    <property type="entry name" value="NmrA"/>
    <property type="match status" value="1"/>
</dbReference>
<sequence length="313" mass="35072">MSKKLLVVFGATGNQGGSVANFVLDDPKLSQQYSVRALTRDASNAKAQALQLKGAEIVEADMDKPESIIAALNGAHTIFLVTNTQYSADTRAIETKQAKAVCEEAVKQGIQYLIWSSMSHPEKLSNGELTKVEHFDVKAEIEDWIRSLPIKSSFFAPGSFMQNFLNHNMAPRPSPANDGTYVVVNLCHPNTKLALIDITDTGKWVGAILAEPDRYEGKFIAAATRLYDFEEIVTTLSKVSGKKVTFQQVPDDIFKGFLPESYREQLFEMYLLFRDFGYFGSEMKEKVEWAAEQARAPLTTFEEFLKKNEFKLQ</sequence>
<dbReference type="PANTHER" id="PTHR42748:SF11">
    <property type="entry name" value="NMRA-LIKE DOMAIN-CONTAINING PROTEIN"/>
    <property type="match status" value="1"/>
</dbReference>
<dbReference type="AlphaFoldDB" id="A0A9P4K6L0"/>
<gene>
    <name evidence="4" type="ORF">CC78DRAFT_569330</name>
</gene>
<keyword evidence="2" id="KW-0521">NADP</keyword>
<protein>
    <submittedName>
        <fullName evidence="4">NAD(P)-binding protein</fullName>
    </submittedName>
</protein>
<dbReference type="InterPro" id="IPR008030">
    <property type="entry name" value="NmrA-like"/>
</dbReference>
<evidence type="ECO:0000313" key="5">
    <source>
        <dbReference type="Proteomes" id="UP000800093"/>
    </source>
</evidence>
<organism evidence="4 5">
    <name type="scientific">Lojkania enalia</name>
    <dbReference type="NCBI Taxonomy" id="147567"/>
    <lineage>
        <taxon>Eukaryota</taxon>
        <taxon>Fungi</taxon>
        <taxon>Dikarya</taxon>
        <taxon>Ascomycota</taxon>
        <taxon>Pezizomycotina</taxon>
        <taxon>Dothideomycetes</taxon>
        <taxon>Pleosporomycetidae</taxon>
        <taxon>Pleosporales</taxon>
        <taxon>Pleosporales incertae sedis</taxon>
        <taxon>Lojkania</taxon>
    </lineage>
</organism>
<accession>A0A9P4K6L0</accession>
<proteinExistence type="inferred from homology"/>
<feature type="domain" description="NmrA-like" evidence="3">
    <location>
        <begin position="3"/>
        <end position="305"/>
    </location>
</feature>
<dbReference type="Gene3D" id="3.90.25.10">
    <property type="entry name" value="UDP-galactose 4-epimerase, domain 1"/>
    <property type="match status" value="1"/>
</dbReference>
<dbReference type="CDD" id="cd05251">
    <property type="entry name" value="NmrA_like_SDR_a"/>
    <property type="match status" value="1"/>
</dbReference>
<name>A0A9P4K6L0_9PLEO</name>
<keyword evidence="5" id="KW-1185">Reference proteome</keyword>
<dbReference type="EMBL" id="ML986632">
    <property type="protein sequence ID" value="KAF2263063.1"/>
    <property type="molecule type" value="Genomic_DNA"/>
</dbReference>
<dbReference type="SUPFAM" id="SSF51735">
    <property type="entry name" value="NAD(P)-binding Rossmann-fold domains"/>
    <property type="match status" value="1"/>
</dbReference>
<dbReference type="Gene3D" id="3.40.50.720">
    <property type="entry name" value="NAD(P)-binding Rossmann-like Domain"/>
    <property type="match status" value="1"/>
</dbReference>
<dbReference type="PANTHER" id="PTHR42748">
    <property type="entry name" value="NITROGEN METABOLITE REPRESSION PROTEIN NMRA FAMILY MEMBER"/>
    <property type="match status" value="1"/>
</dbReference>
<comment type="similarity">
    <text evidence="1">Belongs to the NmrA-type oxidoreductase family.</text>
</comment>